<dbReference type="AlphaFoldDB" id="A0A9E7FE95"/>
<name>A0A9E7FE95_9LILI</name>
<evidence type="ECO:0000313" key="2">
    <source>
        <dbReference type="Proteomes" id="UP001055439"/>
    </source>
</evidence>
<accession>A0A9E7FE95</accession>
<dbReference type="EMBL" id="CP097505">
    <property type="protein sequence ID" value="URD92328.1"/>
    <property type="molecule type" value="Genomic_DNA"/>
</dbReference>
<dbReference type="Proteomes" id="UP001055439">
    <property type="component" value="Chromosome 3"/>
</dbReference>
<sequence length="67" mass="7231">MLDDGRFQVDFNGKCSLLTLTSSFTTSPIVYSKKLLASSEASHCSSSLQDRDGIKSVRDDFVALPSG</sequence>
<protein>
    <submittedName>
        <fullName evidence="1">Uncharacterized protein</fullName>
    </submittedName>
</protein>
<gene>
    <name evidence="1" type="ORF">MUK42_33249</name>
</gene>
<proteinExistence type="predicted"/>
<evidence type="ECO:0000313" key="1">
    <source>
        <dbReference type="EMBL" id="URD92328.1"/>
    </source>
</evidence>
<organism evidence="1 2">
    <name type="scientific">Musa troglodytarum</name>
    <name type="common">fe'i banana</name>
    <dbReference type="NCBI Taxonomy" id="320322"/>
    <lineage>
        <taxon>Eukaryota</taxon>
        <taxon>Viridiplantae</taxon>
        <taxon>Streptophyta</taxon>
        <taxon>Embryophyta</taxon>
        <taxon>Tracheophyta</taxon>
        <taxon>Spermatophyta</taxon>
        <taxon>Magnoliopsida</taxon>
        <taxon>Liliopsida</taxon>
        <taxon>Zingiberales</taxon>
        <taxon>Musaceae</taxon>
        <taxon>Musa</taxon>
    </lineage>
</organism>
<reference evidence="1" key="1">
    <citation type="submission" date="2022-05" db="EMBL/GenBank/DDBJ databases">
        <title>The Musa troglodytarum L. genome provides insights into the mechanism of non-climacteric behaviour and enrichment of carotenoids.</title>
        <authorList>
            <person name="Wang J."/>
        </authorList>
    </citation>
    <scope>NUCLEOTIDE SEQUENCE</scope>
    <source>
        <tissue evidence="1">Leaf</tissue>
    </source>
</reference>
<keyword evidence="2" id="KW-1185">Reference proteome</keyword>